<evidence type="ECO:0000256" key="4">
    <source>
        <dbReference type="ARBA" id="ARBA00023110"/>
    </source>
</evidence>
<dbReference type="PANTHER" id="PTHR47245">
    <property type="entry name" value="PEPTIDYLPROLYL ISOMERASE"/>
    <property type="match status" value="1"/>
</dbReference>
<comment type="caution">
    <text evidence="8">The sequence shown here is derived from an EMBL/GenBank/DDBJ whole genome shotgun (WGS) entry which is preliminary data.</text>
</comment>
<feature type="region of interest" description="Disordered" evidence="6">
    <location>
        <begin position="21"/>
        <end position="61"/>
    </location>
</feature>
<dbReference type="RefSeq" id="WP_191716537.1">
    <property type="nucleotide sequence ID" value="NZ_JACSPU010000006.1"/>
</dbReference>
<evidence type="ECO:0000256" key="7">
    <source>
        <dbReference type="SAM" id="SignalP"/>
    </source>
</evidence>
<dbReference type="InterPro" id="IPR027304">
    <property type="entry name" value="Trigger_fact/SurA_dom_sf"/>
</dbReference>
<dbReference type="Pfam" id="PF13624">
    <property type="entry name" value="SurA_N_3"/>
    <property type="match status" value="1"/>
</dbReference>
<dbReference type="SUPFAM" id="SSF109998">
    <property type="entry name" value="Triger factor/SurA peptide-binding domain-like"/>
    <property type="match status" value="1"/>
</dbReference>
<accession>A0ABR8WH28</accession>
<evidence type="ECO:0000313" key="8">
    <source>
        <dbReference type="EMBL" id="MBD8016354.1"/>
    </source>
</evidence>
<reference evidence="8 9" key="1">
    <citation type="submission" date="2020-08" db="EMBL/GenBank/DDBJ databases">
        <title>A Genomic Blueprint of the Chicken Gut Microbiome.</title>
        <authorList>
            <person name="Gilroy R."/>
            <person name="Ravi A."/>
            <person name="Getino M."/>
            <person name="Pursley I."/>
            <person name="Horton D.L."/>
            <person name="Alikhan N.-F."/>
            <person name="Baker D."/>
            <person name="Gharbi K."/>
            <person name="Hall N."/>
            <person name="Watson M."/>
            <person name="Adriaenssens E.M."/>
            <person name="Foster-Nyarko E."/>
            <person name="Jarju S."/>
            <person name="Secka A."/>
            <person name="Antonio M."/>
            <person name="Oren A."/>
            <person name="Chaudhuri R."/>
            <person name="La Ragione R.M."/>
            <person name="Hildebrand F."/>
            <person name="Pallen M.J."/>
        </authorList>
    </citation>
    <scope>NUCLEOTIDE SEQUENCE [LARGE SCALE GENOMIC DNA]</scope>
    <source>
        <strain evidence="8 9">Sa1BUA13</strain>
    </source>
</reference>
<evidence type="ECO:0000256" key="6">
    <source>
        <dbReference type="SAM" id="MobiDB-lite"/>
    </source>
</evidence>
<evidence type="ECO:0000313" key="9">
    <source>
        <dbReference type="Proteomes" id="UP000658980"/>
    </source>
</evidence>
<keyword evidence="3 7" id="KW-0732">Signal</keyword>
<feature type="chain" id="PRO_5046462415" description="peptidylprolyl isomerase" evidence="7">
    <location>
        <begin position="20"/>
        <end position="256"/>
    </location>
</feature>
<gene>
    <name evidence="8" type="ORF">H9630_16115</name>
</gene>
<dbReference type="EC" id="5.2.1.8" evidence="2"/>
<dbReference type="InterPro" id="IPR050245">
    <property type="entry name" value="PrsA_foldase"/>
</dbReference>
<proteinExistence type="predicted"/>
<evidence type="ECO:0000256" key="5">
    <source>
        <dbReference type="ARBA" id="ARBA00023235"/>
    </source>
</evidence>
<dbReference type="Gene3D" id="1.10.4030.10">
    <property type="entry name" value="Porin chaperone SurA, peptide-binding domain"/>
    <property type="match status" value="1"/>
</dbReference>
<organism evidence="8 9">
    <name type="scientific">Planococcus wigleyi</name>
    <dbReference type="NCBI Taxonomy" id="2762216"/>
    <lineage>
        <taxon>Bacteria</taxon>
        <taxon>Bacillati</taxon>
        <taxon>Bacillota</taxon>
        <taxon>Bacilli</taxon>
        <taxon>Bacillales</taxon>
        <taxon>Caryophanaceae</taxon>
        <taxon>Planococcus</taxon>
    </lineage>
</organism>
<dbReference type="Proteomes" id="UP000658980">
    <property type="component" value="Unassembled WGS sequence"/>
</dbReference>
<dbReference type="EMBL" id="JACSPU010000006">
    <property type="protein sequence ID" value="MBD8016354.1"/>
    <property type="molecule type" value="Genomic_DNA"/>
</dbReference>
<keyword evidence="5" id="KW-0413">Isomerase</keyword>
<dbReference type="PANTHER" id="PTHR47245:SF1">
    <property type="entry name" value="FOLDASE PROTEIN PRSA"/>
    <property type="match status" value="1"/>
</dbReference>
<keyword evidence="4" id="KW-0697">Rotamase</keyword>
<keyword evidence="9" id="KW-1185">Reference proteome</keyword>
<evidence type="ECO:0000256" key="3">
    <source>
        <dbReference type="ARBA" id="ARBA00022729"/>
    </source>
</evidence>
<name>A0ABR8WH28_9BACL</name>
<evidence type="ECO:0000256" key="1">
    <source>
        <dbReference type="ARBA" id="ARBA00000971"/>
    </source>
</evidence>
<protein>
    <recommendedName>
        <fullName evidence="2">peptidylprolyl isomerase</fullName>
        <ecNumber evidence="2">5.2.1.8</ecNumber>
    </recommendedName>
</protein>
<dbReference type="PROSITE" id="PS51257">
    <property type="entry name" value="PROKAR_LIPOPROTEIN"/>
    <property type="match status" value="1"/>
</dbReference>
<feature type="signal peptide" evidence="7">
    <location>
        <begin position="1"/>
        <end position="19"/>
    </location>
</feature>
<comment type="catalytic activity">
    <reaction evidence="1">
        <text>[protein]-peptidylproline (omega=180) = [protein]-peptidylproline (omega=0)</text>
        <dbReference type="Rhea" id="RHEA:16237"/>
        <dbReference type="Rhea" id="RHEA-COMP:10747"/>
        <dbReference type="Rhea" id="RHEA-COMP:10748"/>
        <dbReference type="ChEBI" id="CHEBI:83833"/>
        <dbReference type="ChEBI" id="CHEBI:83834"/>
        <dbReference type="EC" id="5.2.1.8"/>
    </reaction>
</comment>
<evidence type="ECO:0000256" key="2">
    <source>
        <dbReference type="ARBA" id="ARBA00013194"/>
    </source>
</evidence>
<sequence>MIKKVLLTIVLGGSMAAMAACGGDAEEKTSEEAAPQEEAAAEEKAAGEQQPEMPEPDLKDIPDVVAEVNGEEIDKKEFESAYTGQFQQMAMQAQMSGQEVDQAQLKEQIAESLVAQELLVQETEKQKIEVTDEQTDASLKELAEQNGLASSEEFLAALEEQGLSEEEVRKQVQTQVKVDQLVAQEAGEIKPTEEELKKVYEQAQAQQKEAGSDEELPAFEEVKPQLEEQVKMQKESEAVQGLIAKLRESADVTINL</sequence>